<evidence type="ECO:0000313" key="3">
    <source>
        <dbReference type="Proteomes" id="UP000625527"/>
    </source>
</evidence>
<dbReference type="Gene3D" id="3.40.190.10">
    <property type="entry name" value="Periplasmic binding protein-like II"/>
    <property type="match status" value="1"/>
</dbReference>
<reference evidence="2 3" key="1">
    <citation type="submission" date="2020-10" db="EMBL/GenBank/DDBJ databases">
        <title>Myceligenerans pegani sp. nov., an endophytic actinomycete isolated from Peganum harmala L. in Xinjiang, China.</title>
        <authorList>
            <person name="Xin L."/>
        </authorList>
    </citation>
    <scope>NUCLEOTIDE SEQUENCE [LARGE SCALE GENOMIC DNA]</scope>
    <source>
        <strain evidence="2 3">TRM65318</strain>
    </source>
</reference>
<gene>
    <name evidence="2" type="ORF">IHE71_01890</name>
</gene>
<evidence type="ECO:0008006" key="4">
    <source>
        <dbReference type="Google" id="ProtNLM"/>
    </source>
</evidence>
<organism evidence="2 3">
    <name type="scientific">Myceligenerans pegani</name>
    <dbReference type="NCBI Taxonomy" id="2776917"/>
    <lineage>
        <taxon>Bacteria</taxon>
        <taxon>Bacillati</taxon>
        <taxon>Actinomycetota</taxon>
        <taxon>Actinomycetes</taxon>
        <taxon>Micrococcales</taxon>
        <taxon>Promicromonosporaceae</taxon>
        <taxon>Myceligenerans</taxon>
    </lineage>
</organism>
<keyword evidence="3" id="KW-1185">Reference proteome</keyword>
<dbReference type="EMBL" id="JADAQT010000024">
    <property type="protein sequence ID" value="MBE1874457.1"/>
    <property type="molecule type" value="Genomic_DNA"/>
</dbReference>
<dbReference type="SUPFAM" id="SSF53850">
    <property type="entry name" value="Periplasmic binding protein-like II"/>
    <property type="match status" value="1"/>
</dbReference>
<protein>
    <recommendedName>
        <fullName evidence="4">Extracellular solute-binding protein</fullName>
    </recommendedName>
</protein>
<comment type="caution">
    <text evidence="2">The sequence shown here is derived from an EMBL/GenBank/DDBJ whole genome shotgun (WGS) entry which is preliminary data.</text>
</comment>
<accession>A0ABR9MSV2</accession>
<evidence type="ECO:0000256" key="1">
    <source>
        <dbReference type="SAM" id="SignalP"/>
    </source>
</evidence>
<feature type="signal peptide" evidence="1">
    <location>
        <begin position="1"/>
        <end position="25"/>
    </location>
</feature>
<feature type="chain" id="PRO_5046227761" description="Extracellular solute-binding protein" evidence="1">
    <location>
        <begin position="26"/>
        <end position="199"/>
    </location>
</feature>
<dbReference type="Proteomes" id="UP000625527">
    <property type="component" value="Unassembled WGS sequence"/>
</dbReference>
<dbReference type="RefSeq" id="WP_192861031.1">
    <property type="nucleotide sequence ID" value="NZ_JADAQT010000024.1"/>
</dbReference>
<name>A0ABR9MSV2_9MICO</name>
<sequence length="199" mass="20227">MDRKILRIRISVAASVSALVLSAAAWGPGLDGPGRDAEDGLRVLIGAGSGGETRSVRAAVRAWSADSGREASVAVAADMPRQLSRGFANGNPPDVFALGTEEFAAYATRGFLRPYGDDFAGAGHLHPALVEAFTVDGALVCAPKDPDAAYDAGASPAGAPTGTASSLECWGIAADSPDHRAAVDLVRHLTRSASESADG</sequence>
<keyword evidence="1" id="KW-0732">Signal</keyword>
<evidence type="ECO:0000313" key="2">
    <source>
        <dbReference type="EMBL" id="MBE1874457.1"/>
    </source>
</evidence>
<proteinExistence type="predicted"/>